<proteinExistence type="predicted"/>
<evidence type="ECO:0000256" key="1">
    <source>
        <dbReference type="SAM" id="MobiDB-lite"/>
    </source>
</evidence>
<keyword evidence="5" id="KW-1185">Reference proteome</keyword>
<dbReference type="InterPro" id="IPR041309">
    <property type="entry name" value="TBK1_CC1"/>
</dbReference>
<sequence>MICLQVFLKPDEKYEHLQTYICEQTSVVAESQILLYKDQLMQTVIDDNTLGKEYPETTAEEPLILFNKNNNNVSMAPEPDVPKFPVFPNIVSVENDASQAKVSPDRAAPPSRRRSPAGRRHYSAAVADGVQRGPRHQAARGGAVRGVRAVRRLRGALDGAAGRAPRPRGRARHAAAAARAPRAHRRARARPGARRRAAAGEGWAAVAGLVAAEAGSLRAAAAALLQRHAAPALRAEFDAAARLAPCPSELRLHVKAKTLVDRLRDSWQHLVRDRATRSLTYNDEQFHVLERITVAETARRARALLQRAAPLARARADAIADWSLLTIHFLLV</sequence>
<evidence type="ECO:0000259" key="2">
    <source>
        <dbReference type="Pfam" id="PF18394"/>
    </source>
</evidence>
<dbReference type="Gene3D" id="1.20.1270.420">
    <property type="match status" value="1"/>
</dbReference>
<dbReference type="AlphaFoldDB" id="A0A9P0I805"/>
<dbReference type="EMBL" id="LR824551">
    <property type="protein sequence ID" value="CAH1640504.1"/>
    <property type="molecule type" value="Genomic_DNA"/>
</dbReference>
<feature type="compositionally biased region" description="Basic residues" evidence="1">
    <location>
        <begin position="111"/>
        <end position="122"/>
    </location>
</feature>
<dbReference type="InterPro" id="IPR041087">
    <property type="entry name" value="TBK1_ULD"/>
</dbReference>
<dbReference type="Pfam" id="PF18394">
    <property type="entry name" value="TBK1_CCD1"/>
    <property type="match status" value="1"/>
</dbReference>
<accession>A0A9P0I805</accession>
<evidence type="ECO:0008006" key="6">
    <source>
        <dbReference type="Google" id="ProtNLM"/>
    </source>
</evidence>
<dbReference type="Pfam" id="PF18396">
    <property type="entry name" value="TBK1_ULD"/>
    <property type="match status" value="1"/>
</dbReference>
<feature type="region of interest" description="Disordered" evidence="1">
    <location>
        <begin position="159"/>
        <end position="195"/>
    </location>
</feature>
<organism evidence="4 5">
    <name type="scientific">Spodoptera littoralis</name>
    <name type="common">Egyptian cotton leafworm</name>
    <dbReference type="NCBI Taxonomy" id="7109"/>
    <lineage>
        <taxon>Eukaryota</taxon>
        <taxon>Metazoa</taxon>
        <taxon>Ecdysozoa</taxon>
        <taxon>Arthropoda</taxon>
        <taxon>Hexapoda</taxon>
        <taxon>Insecta</taxon>
        <taxon>Pterygota</taxon>
        <taxon>Neoptera</taxon>
        <taxon>Endopterygota</taxon>
        <taxon>Lepidoptera</taxon>
        <taxon>Glossata</taxon>
        <taxon>Ditrysia</taxon>
        <taxon>Noctuoidea</taxon>
        <taxon>Noctuidae</taxon>
        <taxon>Amphipyrinae</taxon>
        <taxon>Spodoptera</taxon>
    </lineage>
</organism>
<feature type="domain" description="TANK-binding kinase 1 coiled-coil" evidence="2">
    <location>
        <begin position="249"/>
        <end position="322"/>
    </location>
</feature>
<name>A0A9P0I805_SPOLI</name>
<feature type="compositionally biased region" description="Basic residues" evidence="1">
    <location>
        <begin position="181"/>
        <end position="195"/>
    </location>
</feature>
<evidence type="ECO:0000313" key="4">
    <source>
        <dbReference type="EMBL" id="CAH1640504.1"/>
    </source>
</evidence>
<dbReference type="CDD" id="cd12219">
    <property type="entry name" value="Ubl_TBK1_like"/>
    <property type="match status" value="1"/>
</dbReference>
<dbReference type="Gene3D" id="3.10.20.90">
    <property type="entry name" value="Phosphatidylinositol 3-kinase Catalytic Subunit, Chain A, domain 1"/>
    <property type="match status" value="1"/>
</dbReference>
<dbReference type="Proteomes" id="UP001153321">
    <property type="component" value="Chromosome 20"/>
</dbReference>
<reference evidence="4" key="1">
    <citation type="submission" date="2022-02" db="EMBL/GenBank/DDBJ databases">
        <authorList>
            <person name="King R."/>
        </authorList>
    </citation>
    <scope>NUCLEOTIDE SEQUENCE</scope>
</reference>
<feature type="domain" description="TANK binding kinase 1 ubiquitin-like" evidence="3">
    <location>
        <begin position="3"/>
        <end position="73"/>
    </location>
</feature>
<protein>
    <recommendedName>
        <fullName evidence="6">Ubiquitin-like domain-containing protein</fullName>
    </recommendedName>
</protein>
<gene>
    <name evidence="4" type="ORF">SPLIT_LOCUS5860</name>
</gene>
<feature type="region of interest" description="Disordered" evidence="1">
    <location>
        <begin position="95"/>
        <end position="122"/>
    </location>
</feature>
<evidence type="ECO:0000259" key="3">
    <source>
        <dbReference type="Pfam" id="PF18396"/>
    </source>
</evidence>
<evidence type="ECO:0000313" key="5">
    <source>
        <dbReference type="Proteomes" id="UP001153321"/>
    </source>
</evidence>